<dbReference type="InterPro" id="IPR000597">
    <property type="entry name" value="Ribosomal_uL3"/>
</dbReference>
<dbReference type="GO" id="GO:0005840">
    <property type="term" value="C:ribosome"/>
    <property type="evidence" value="ECO:0007669"/>
    <property type="project" value="UniProtKB-KW"/>
</dbReference>
<name>X1DDX2_9ZZZZ</name>
<dbReference type="Pfam" id="PF00297">
    <property type="entry name" value="Ribosomal_L3"/>
    <property type="match status" value="1"/>
</dbReference>
<dbReference type="GO" id="GO:0006412">
    <property type="term" value="P:translation"/>
    <property type="evidence" value="ECO:0007669"/>
    <property type="project" value="InterPro"/>
</dbReference>
<dbReference type="SUPFAM" id="SSF50447">
    <property type="entry name" value="Translation proteins"/>
    <property type="match status" value="1"/>
</dbReference>
<evidence type="ECO:0008006" key="5">
    <source>
        <dbReference type="Google" id="ProtNLM"/>
    </source>
</evidence>
<gene>
    <name evidence="4" type="ORF">S01H4_53572</name>
</gene>
<dbReference type="GO" id="GO:1990904">
    <property type="term" value="C:ribonucleoprotein complex"/>
    <property type="evidence" value="ECO:0007669"/>
    <property type="project" value="UniProtKB-KW"/>
</dbReference>
<keyword evidence="2" id="KW-0689">Ribosomal protein</keyword>
<feature type="non-terminal residue" evidence="4">
    <location>
        <position position="1"/>
    </location>
</feature>
<dbReference type="GO" id="GO:0003735">
    <property type="term" value="F:structural constituent of ribosome"/>
    <property type="evidence" value="ECO:0007669"/>
    <property type="project" value="InterPro"/>
</dbReference>
<dbReference type="AlphaFoldDB" id="X1DDX2"/>
<dbReference type="InterPro" id="IPR009000">
    <property type="entry name" value="Transl_B-barrel_sf"/>
</dbReference>
<proteinExistence type="inferred from homology"/>
<comment type="caution">
    <text evidence="4">The sequence shown here is derived from an EMBL/GenBank/DDBJ whole genome shotgun (WGS) entry which is preliminary data.</text>
</comment>
<evidence type="ECO:0000256" key="3">
    <source>
        <dbReference type="ARBA" id="ARBA00023274"/>
    </source>
</evidence>
<dbReference type="EMBL" id="BART01030744">
    <property type="protein sequence ID" value="GAH18422.1"/>
    <property type="molecule type" value="Genomic_DNA"/>
</dbReference>
<comment type="similarity">
    <text evidence="1">Belongs to the universal ribosomal protein uL3 family.</text>
</comment>
<evidence type="ECO:0000313" key="4">
    <source>
        <dbReference type="EMBL" id="GAH18422.1"/>
    </source>
</evidence>
<evidence type="ECO:0000256" key="1">
    <source>
        <dbReference type="ARBA" id="ARBA00006540"/>
    </source>
</evidence>
<accession>X1DDX2</accession>
<sequence length="63" mass="7306">EINPKGGYIRYGKIQGDYLLVLGSIPGPKKRLIRIRKTIRPLKSFLVKTPEITFISRESHQRK</sequence>
<protein>
    <recommendedName>
        <fullName evidence="5">50S ribosomal protein L3</fullName>
    </recommendedName>
</protein>
<dbReference type="Gene3D" id="2.40.30.10">
    <property type="entry name" value="Translation factors"/>
    <property type="match status" value="1"/>
</dbReference>
<keyword evidence="3" id="KW-0687">Ribonucleoprotein</keyword>
<evidence type="ECO:0000256" key="2">
    <source>
        <dbReference type="ARBA" id="ARBA00022980"/>
    </source>
</evidence>
<organism evidence="4">
    <name type="scientific">marine sediment metagenome</name>
    <dbReference type="NCBI Taxonomy" id="412755"/>
    <lineage>
        <taxon>unclassified sequences</taxon>
        <taxon>metagenomes</taxon>
        <taxon>ecological metagenomes</taxon>
    </lineage>
</organism>
<reference evidence="4" key="1">
    <citation type="journal article" date="2014" name="Front. Microbiol.">
        <title>High frequency of phylogenetically diverse reductive dehalogenase-homologous genes in deep subseafloor sedimentary metagenomes.</title>
        <authorList>
            <person name="Kawai M."/>
            <person name="Futagami T."/>
            <person name="Toyoda A."/>
            <person name="Takaki Y."/>
            <person name="Nishi S."/>
            <person name="Hori S."/>
            <person name="Arai W."/>
            <person name="Tsubouchi T."/>
            <person name="Morono Y."/>
            <person name="Uchiyama I."/>
            <person name="Ito T."/>
            <person name="Fujiyama A."/>
            <person name="Inagaki F."/>
            <person name="Takami H."/>
        </authorList>
    </citation>
    <scope>NUCLEOTIDE SEQUENCE</scope>
    <source>
        <strain evidence="4">Expedition CK06-06</strain>
    </source>
</reference>